<dbReference type="EMBL" id="MU838998">
    <property type="protein sequence ID" value="KAK1771465.1"/>
    <property type="molecule type" value="Genomic_DNA"/>
</dbReference>
<gene>
    <name evidence="1" type="ORF">QBC33DRAFT_608443</name>
</gene>
<name>A0AAJ0FSU2_9PEZI</name>
<dbReference type="CDD" id="cd10170">
    <property type="entry name" value="ASKHA_NBD_HSP70"/>
    <property type="match status" value="1"/>
</dbReference>
<keyword evidence="1" id="KW-0346">Stress response</keyword>
<accession>A0AAJ0FSU2</accession>
<dbReference type="AlphaFoldDB" id="A0AAJ0FSU2"/>
<dbReference type="SUPFAM" id="SSF53067">
    <property type="entry name" value="Actin-like ATPase domain"/>
    <property type="match status" value="2"/>
</dbReference>
<proteinExistence type="predicted"/>
<sequence length="554" mass="63064">MAPSDSEASIIIGIDFGTTFSGVAWTWTGKAENSEIITSWESQLHTNQDMEKTPTALHYGSGSRRGTDITWGYDISEEKEPIRWFELLIVDEEGLPADVRYSPHIAKARQQLKEENKTPTEAISIYLRNLWNHSINVITRTVSKSLVNFSRFHVMREAAGLAGILQRRMVGDTTLTFVSEPEAAALATLADMSGRKNIKKRTADLISYNVVTLDPMTVTEVVKGQGGLCGAIFADEAFSKLLESKFGQAAWNKMKAATRVRILHEEWEQGIKCQYDGRDRTWTIDIPFECIELSRRRSLKELPTIKLTATEIRQVFRTVTDKIAALVFEQVTAVQEKQGEKPKYVILVGGFGRCRFPYEDLKERLSEQGIEVLQSRGSGPWTAICRGAVIHATTQQNLNSIFKVDVQHRIARASYGIRVLLNPWDRLKYLEEDKVWDDKEQCFKANNQMSWLLKVGERVKENSPIRHRYRQLYRDPPRHIWETILVSTGGSPPTRKTASVRELCKIKWEAIPDFTSLPTFTNSLGEVLYTLRFEVEMTFTAGSIDFAVYRNGQR</sequence>
<dbReference type="InterPro" id="IPR043129">
    <property type="entry name" value="ATPase_NBD"/>
</dbReference>
<evidence type="ECO:0000313" key="2">
    <source>
        <dbReference type="Proteomes" id="UP001244011"/>
    </source>
</evidence>
<dbReference type="Proteomes" id="UP001244011">
    <property type="component" value="Unassembled WGS sequence"/>
</dbReference>
<organism evidence="1 2">
    <name type="scientific">Phialemonium atrogriseum</name>
    <dbReference type="NCBI Taxonomy" id="1093897"/>
    <lineage>
        <taxon>Eukaryota</taxon>
        <taxon>Fungi</taxon>
        <taxon>Dikarya</taxon>
        <taxon>Ascomycota</taxon>
        <taxon>Pezizomycotina</taxon>
        <taxon>Sordariomycetes</taxon>
        <taxon>Sordariomycetidae</taxon>
        <taxon>Cephalothecales</taxon>
        <taxon>Cephalothecaceae</taxon>
        <taxon>Phialemonium</taxon>
    </lineage>
</organism>
<dbReference type="PANTHER" id="PTHR14187:SF5">
    <property type="entry name" value="HEAT SHOCK 70 KDA PROTEIN 12A"/>
    <property type="match status" value="1"/>
</dbReference>
<dbReference type="GeneID" id="85315549"/>
<keyword evidence="2" id="KW-1185">Reference proteome</keyword>
<dbReference type="PANTHER" id="PTHR14187">
    <property type="entry name" value="ALPHA KINASE/ELONGATION FACTOR 2 KINASE"/>
    <property type="match status" value="1"/>
</dbReference>
<evidence type="ECO:0000313" key="1">
    <source>
        <dbReference type="EMBL" id="KAK1771465.1"/>
    </source>
</evidence>
<comment type="caution">
    <text evidence="1">The sequence shown here is derived from an EMBL/GenBank/DDBJ whole genome shotgun (WGS) entry which is preliminary data.</text>
</comment>
<dbReference type="Gene3D" id="3.30.420.40">
    <property type="match status" value="1"/>
</dbReference>
<protein>
    <submittedName>
        <fullName evidence="1">Heat shock 70 kDa protein 12B</fullName>
    </submittedName>
</protein>
<dbReference type="RefSeq" id="XP_060287678.1">
    <property type="nucleotide sequence ID" value="XM_060432362.1"/>
</dbReference>
<reference evidence="1" key="1">
    <citation type="submission" date="2023-06" db="EMBL/GenBank/DDBJ databases">
        <title>Genome-scale phylogeny and comparative genomics of the fungal order Sordariales.</title>
        <authorList>
            <consortium name="Lawrence Berkeley National Laboratory"/>
            <person name="Hensen N."/>
            <person name="Bonometti L."/>
            <person name="Westerberg I."/>
            <person name="Brannstrom I.O."/>
            <person name="Guillou S."/>
            <person name="Cros-Aarteil S."/>
            <person name="Calhoun S."/>
            <person name="Haridas S."/>
            <person name="Kuo A."/>
            <person name="Mondo S."/>
            <person name="Pangilinan J."/>
            <person name="Riley R."/>
            <person name="Labutti K."/>
            <person name="Andreopoulos B."/>
            <person name="Lipzen A."/>
            <person name="Chen C."/>
            <person name="Yanf M."/>
            <person name="Daum C."/>
            <person name="Ng V."/>
            <person name="Clum A."/>
            <person name="Steindorff A."/>
            <person name="Ohm R."/>
            <person name="Martin F."/>
            <person name="Silar P."/>
            <person name="Natvig D."/>
            <person name="Lalanne C."/>
            <person name="Gautier V."/>
            <person name="Ament-Velasquez S.L."/>
            <person name="Kruys A."/>
            <person name="Hutchinson M.I."/>
            <person name="Powell A.J."/>
            <person name="Barry K."/>
            <person name="Miller A.N."/>
            <person name="Grigoriev I.V."/>
            <person name="Debuchy R."/>
            <person name="Gladieux P."/>
            <person name="Thoren M.H."/>
            <person name="Johannesson H."/>
        </authorList>
    </citation>
    <scope>NUCLEOTIDE SEQUENCE</scope>
    <source>
        <strain evidence="1">8032-3</strain>
    </source>
</reference>